<evidence type="ECO:0000256" key="1">
    <source>
        <dbReference type="SAM" id="Coils"/>
    </source>
</evidence>
<comment type="caution">
    <text evidence="2">The sequence shown here is derived from an EMBL/GenBank/DDBJ whole genome shotgun (WGS) entry which is preliminary data.</text>
</comment>
<keyword evidence="3" id="KW-1185">Reference proteome</keyword>
<dbReference type="AlphaFoldDB" id="A0AAW2Z529"/>
<dbReference type="EMBL" id="JAOPGA020001042">
    <property type="protein sequence ID" value="KAL0484429.1"/>
    <property type="molecule type" value="Genomic_DNA"/>
</dbReference>
<feature type="coiled-coil region" evidence="1">
    <location>
        <begin position="281"/>
        <end position="322"/>
    </location>
</feature>
<proteinExistence type="predicted"/>
<dbReference type="Proteomes" id="UP001431209">
    <property type="component" value="Unassembled WGS sequence"/>
</dbReference>
<evidence type="ECO:0000313" key="3">
    <source>
        <dbReference type="Proteomes" id="UP001431209"/>
    </source>
</evidence>
<sequence length="337" mass="38330">MGQTTSNASLTSNTILISAKGIYGIITPRLDPNTPPQQYQVKLDLQPKDANLNNINLEKPITFQFAIRQGSCAFNDFKIPLPKIEHMAGFTVTASLHGEDQVRQVGQKPLVQTIRPAEAPQQNYLNTVLSYVGINSIFEEIGVGYFSLNDVKEPDLYHSFTLSLFGNHRETVAKLDFSIVKPGPTTDVVELQNIVVEQKLTPKSLYHKDFDVVTLLDAKLGDVRGCCSKSQNQANSWINNHVEENIEVVNVNTLHFTKSSLDFFSTQVWFKFTEKFIQQAHEGFKQRKAKEEEQRIKQEEEKKKLEEKIRLDEEAKKNKKVQFAEETKSTSQEIKLE</sequence>
<accession>A0AAW2Z529</accession>
<name>A0AAW2Z529_9EUKA</name>
<protein>
    <submittedName>
        <fullName evidence="2">NST1</fullName>
    </submittedName>
</protein>
<evidence type="ECO:0000313" key="2">
    <source>
        <dbReference type="EMBL" id="KAL0484429.1"/>
    </source>
</evidence>
<reference evidence="2 3" key="1">
    <citation type="submission" date="2024-03" db="EMBL/GenBank/DDBJ databases">
        <title>The Acrasis kona genome and developmental transcriptomes reveal deep origins of eukaryotic multicellular pathways.</title>
        <authorList>
            <person name="Sheikh S."/>
            <person name="Fu C.-J."/>
            <person name="Brown M.W."/>
            <person name="Baldauf S.L."/>
        </authorList>
    </citation>
    <scope>NUCLEOTIDE SEQUENCE [LARGE SCALE GENOMIC DNA]</scope>
    <source>
        <strain evidence="2 3">ATCC MYA-3509</strain>
    </source>
</reference>
<gene>
    <name evidence="2" type="ORF">AKO1_005178</name>
</gene>
<keyword evidence="1" id="KW-0175">Coiled coil</keyword>
<organism evidence="2 3">
    <name type="scientific">Acrasis kona</name>
    <dbReference type="NCBI Taxonomy" id="1008807"/>
    <lineage>
        <taxon>Eukaryota</taxon>
        <taxon>Discoba</taxon>
        <taxon>Heterolobosea</taxon>
        <taxon>Tetramitia</taxon>
        <taxon>Eutetramitia</taxon>
        <taxon>Acrasidae</taxon>
        <taxon>Acrasis</taxon>
    </lineage>
</organism>